<dbReference type="InterPro" id="IPR015063">
    <property type="entry name" value="USP8_dimer"/>
</dbReference>
<reference evidence="3 4" key="1">
    <citation type="submission" date="2016-07" db="EMBL/GenBank/DDBJ databases">
        <title>Pervasive Adenine N6-methylation of Active Genes in Fungi.</title>
        <authorList>
            <consortium name="DOE Joint Genome Institute"/>
            <person name="Mondo S.J."/>
            <person name="Dannebaum R.O."/>
            <person name="Kuo R.C."/>
            <person name="Labutti K."/>
            <person name="Haridas S."/>
            <person name="Kuo A."/>
            <person name="Salamov A."/>
            <person name="Ahrendt S.R."/>
            <person name="Lipzen A."/>
            <person name="Sullivan W."/>
            <person name="Andreopoulos W.B."/>
            <person name="Clum A."/>
            <person name="Lindquist E."/>
            <person name="Daum C."/>
            <person name="Ramamoorthy G.K."/>
            <person name="Gryganskyi A."/>
            <person name="Culley D."/>
            <person name="Magnuson J.K."/>
            <person name="James T.Y."/>
            <person name="O'Malley M.A."/>
            <person name="Stajich J.E."/>
            <person name="Spatafora J.W."/>
            <person name="Visel A."/>
            <person name="Grigoriev I.V."/>
        </authorList>
    </citation>
    <scope>NUCLEOTIDE SEQUENCE [LARGE SCALE GENOMIC DNA]</scope>
    <source>
        <strain evidence="3 4">NRRL 3116</strain>
    </source>
</reference>
<dbReference type="Pfam" id="PF08969">
    <property type="entry name" value="USP8_dimer"/>
    <property type="match status" value="1"/>
</dbReference>
<name>A0A1Y2GJT5_9FUNG</name>
<dbReference type="SUPFAM" id="SSF140856">
    <property type="entry name" value="USP8 N-terminal domain-like"/>
    <property type="match status" value="1"/>
</dbReference>
<dbReference type="Gene3D" id="1.20.58.80">
    <property type="entry name" value="Phosphotransferase system, lactose/cellobiose-type IIA subunit"/>
    <property type="match status" value="1"/>
</dbReference>
<feature type="compositionally biased region" description="Low complexity" evidence="1">
    <location>
        <begin position="524"/>
        <end position="538"/>
    </location>
</feature>
<dbReference type="AlphaFoldDB" id="A0A1Y2GJT5"/>
<gene>
    <name evidence="3" type="ORF">BCR41DRAFT_397425</name>
</gene>
<dbReference type="Proteomes" id="UP000193648">
    <property type="component" value="Unassembled WGS sequence"/>
</dbReference>
<dbReference type="EMBL" id="MCFF01000024">
    <property type="protein sequence ID" value="ORZ13002.1"/>
    <property type="molecule type" value="Genomic_DNA"/>
</dbReference>
<evidence type="ECO:0000259" key="2">
    <source>
        <dbReference type="Pfam" id="PF08969"/>
    </source>
</evidence>
<dbReference type="GeneID" id="33570733"/>
<comment type="caution">
    <text evidence="3">The sequence shown here is derived from an EMBL/GenBank/DDBJ whole genome shotgun (WGS) entry which is preliminary data.</text>
</comment>
<feature type="region of interest" description="Disordered" evidence="1">
    <location>
        <begin position="177"/>
        <end position="213"/>
    </location>
</feature>
<feature type="compositionally biased region" description="Low complexity" evidence="1">
    <location>
        <begin position="593"/>
        <end position="611"/>
    </location>
</feature>
<sequence length="676" mass="74239">MEMECMVLPPKARLYELKCSADFSSEEFSYSIKTWTNMASLLIKQGNKAESIKDDEYAYISYVRACLIITKVIPHQPQYSAMMNDIACIDLRQKILSIIARIGHLERRLLKRFEQENQERLAEIQRSEAEAEAAAAAVAAAFATPETTMSTISTEYDSDSPVSELAAGETAKLMVRRASFSQGSDEDRREEQADDDEEEEEEEEEEEQEDVVEVRFEIPSDRGLALELNSQIYASNPHRRTLTGNDDTWSTSSYGDQQRLYHPQHQLQYVYQVLEKRSHESLPTLKKKSSNEDERLLISPGCQPNYSALAPPSAMFARQEGAHVRRCSSTDAIRSSAFFPADTQLPYLTATQQSTTTQKPAAAARAVAPAVPRRSSQRGSAAAPLVMAAVSRSSKNSHNGGSYDTVPEHTCSAPTSSILDCEGDRTVYTRETPKSQLNDHRTMSINDSNSFRIRSSTSPITSSPLSFTSSTRKISFLKESSSVTNLLRSLPSTPRASIDRLEATQGASSSPSAVVPSLGSADQSPVPSSAFFTPSTSPQLKSNSPHMHHHSYSLTSIVPGSTSPDVNSISSSTTSLLLSEPPLDLRAQVQTATNATTTPTNPSPTQSSVTTFTTGKISSGLLRKIRSRPKMKEQLFEMIVGPTPSLPMSASPPMEVAEHIRQHSNSHHQHSIRVVV</sequence>
<feature type="compositionally biased region" description="Low complexity" evidence="1">
    <location>
        <begin position="561"/>
        <end position="573"/>
    </location>
</feature>
<feature type="region of interest" description="Disordered" evidence="1">
    <location>
        <begin position="593"/>
        <end position="614"/>
    </location>
</feature>
<feature type="region of interest" description="Disordered" evidence="1">
    <location>
        <begin position="501"/>
        <end position="573"/>
    </location>
</feature>
<feature type="compositionally biased region" description="Acidic residues" evidence="1">
    <location>
        <begin position="192"/>
        <end position="211"/>
    </location>
</feature>
<keyword evidence="4" id="KW-1185">Reference proteome</keyword>
<protein>
    <recommendedName>
        <fullName evidence="2">USP8 dimerisation domain-containing protein</fullName>
    </recommendedName>
</protein>
<feature type="compositionally biased region" description="Low complexity" evidence="1">
    <location>
        <begin position="450"/>
        <end position="467"/>
    </location>
</feature>
<evidence type="ECO:0000313" key="3">
    <source>
        <dbReference type="EMBL" id="ORZ13002.1"/>
    </source>
</evidence>
<dbReference type="OrthoDB" id="2402718at2759"/>
<dbReference type="RefSeq" id="XP_021880351.1">
    <property type="nucleotide sequence ID" value="XM_022028890.1"/>
</dbReference>
<evidence type="ECO:0000313" key="4">
    <source>
        <dbReference type="Proteomes" id="UP000193648"/>
    </source>
</evidence>
<accession>A0A1Y2GJT5</accession>
<evidence type="ECO:0000256" key="1">
    <source>
        <dbReference type="SAM" id="MobiDB-lite"/>
    </source>
</evidence>
<proteinExistence type="predicted"/>
<feature type="compositionally biased region" description="Low complexity" evidence="1">
    <location>
        <begin position="507"/>
        <end position="517"/>
    </location>
</feature>
<feature type="domain" description="USP8 dimerisation" evidence="2">
    <location>
        <begin position="12"/>
        <end position="116"/>
    </location>
</feature>
<feature type="region of interest" description="Disordered" evidence="1">
    <location>
        <begin position="448"/>
        <end position="467"/>
    </location>
</feature>
<organism evidence="3 4">
    <name type="scientific">Lobosporangium transversale</name>
    <dbReference type="NCBI Taxonomy" id="64571"/>
    <lineage>
        <taxon>Eukaryota</taxon>
        <taxon>Fungi</taxon>
        <taxon>Fungi incertae sedis</taxon>
        <taxon>Mucoromycota</taxon>
        <taxon>Mortierellomycotina</taxon>
        <taxon>Mortierellomycetes</taxon>
        <taxon>Mortierellales</taxon>
        <taxon>Mortierellaceae</taxon>
        <taxon>Lobosporangium</taxon>
    </lineage>
</organism>
<dbReference type="InParanoid" id="A0A1Y2GJT5"/>